<keyword evidence="3 7" id="KW-0378">Hydrolase</keyword>
<evidence type="ECO:0000256" key="3">
    <source>
        <dbReference type="ARBA" id="ARBA00022801"/>
    </source>
</evidence>
<proteinExistence type="inferred from homology"/>
<dbReference type="CDD" id="cd16145">
    <property type="entry name" value="ARS_like"/>
    <property type="match status" value="1"/>
</dbReference>
<dbReference type="Proteomes" id="UP000319383">
    <property type="component" value="Chromosome"/>
</dbReference>
<name>A0A517ZKQ9_9PLAN</name>
<sequence length="472" mass="52353" precursor="true">MLRILFFVGCLTVGFASTLSAAEAPPNIVLIMADDLGYGELGCYGQKIIRTPNIDRLAAEGMRFTQCYSGSPVCAPSRCVLMTGKHTGHSFIRNNRATKPEGQWPMDAAELTVAELLKAQGYATAAIGKWGLGMVDTPGDPNRQGFDLFFGFNCQTHAHNHYPVYLRRNDQRVELEGNTRSLTGKQYSQDLFIDEGLQFIRAHREQPFFLYLPFAVPHLSIQVPEESLAEYTDEIREEDYIHKGYLKHPAPRAGYAAMVTHMDRGMGQIMELLKELKLDDNTLVIFTSDNGPTYNRLGGSDSDFFHSAGQFRGLKGSVYEGGIRVPLVARWPGHIAAGTVSDHLCALWDMLPTLMDVVGAGEKTPTDIDGISLAPTLLAGGDQPVHDHLYWEFAAYRGQQAVRWGRWKGVRQNMFQGNLAIELYDLQNDPGESNDVAAEHPEVVKKIEQLMQSQRTVSAAFPFPQLDGDTAP</sequence>
<dbReference type="PANTHER" id="PTHR42693:SF53">
    <property type="entry name" value="ENDO-4-O-SULFATASE"/>
    <property type="match status" value="1"/>
</dbReference>
<evidence type="ECO:0000313" key="7">
    <source>
        <dbReference type="EMBL" id="QDU43079.1"/>
    </source>
</evidence>
<feature type="domain" description="Sulfatase N-terminal" evidence="6">
    <location>
        <begin position="26"/>
        <end position="359"/>
    </location>
</feature>
<evidence type="ECO:0000256" key="2">
    <source>
        <dbReference type="ARBA" id="ARBA00022723"/>
    </source>
</evidence>
<dbReference type="InterPro" id="IPR024607">
    <property type="entry name" value="Sulfatase_CS"/>
</dbReference>
<organism evidence="7 8">
    <name type="scientific">Symmachiella dynata</name>
    <dbReference type="NCBI Taxonomy" id="2527995"/>
    <lineage>
        <taxon>Bacteria</taxon>
        <taxon>Pseudomonadati</taxon>
        <taxon>Planctomycetota</taxon>
        <taxon>Planctomycetia</taxon>
        <taxon>Planctomycetales</taxon>
        <taxon>Planctomycetaceae</taxon>
        <taxon>Symmachiella</taxon>
    </lineage>
</organism>
<feature type="signal peptide" evidence="5">
    <location>
        <begin position="1"/>
        <end position="21"/>
    </location>
</feature>
<keyword evidence="2" id="KW-0479">Metal-binding</keyword>
<dbReference type="EC" id="3.1.6.1" evidence="7"/>
<dbReference type="InterPro" id="IPR050738">
    <property type="entry name" value="Sulfatase"/>
</dbReference>
<gene>
    <name evidence="7" type="primary">atsA_10</name>
    <name evidence="7" type="ORF">Mal52_15510</name>
</gene>
<dbReference type="PANTHER" id="PTHR42693">
    <property type="entry name" value="ARYLSULFATASE FAMILY MEMBER"/>
    <property type="match status" value="1"/>
</dbReference>
<dbReference type="Gene3D" id="3.40.720.10">
    <property type="entry name" value="Alkaline Phosphatase, subunit A"/>
    <property type="match status" value="1"/>
</dbReference>
<dbReference type="RefSeq" id="WP_145375119.1">
    <property type="nucleotide sequence ID" value="NZ_CP036276.1"/>
</dbReference>
<reference evidence="7 8" key="1">
    <citation type="submission" date="2019-02" db="EMBL/GenBank/DDBJ databases">
        <title>Deep-cultivation of Planctomycetes and their phenomic and genomic characterization uncovers novel biology.</title>
        <authorList>
            <person name="Wiegand S."/>
            <person name="Jogler M."/>
            <person name="Boedeker C."/>
            <person name="Pinto D."/>
            <person name="Vollmers J."/>
            <person name="Rivas-Marin E."/>
            <person name="Kohn T."/>
            <person name="Peeters S.H."/>
            <person name="Heuer A."/>
            <person name="Rast P."/>
            <person name="Oberbeckmann S."/>
            <person name="Bunk B."/>
            <person name="Jeske O."/>
            <person name="Meyerdierks A."/>
            <person name="Storesund J.E."/>
            <person name="Kallscheuer N."/>
            <person name="Luecker S."/>
            <person name="Lage O.M."/>
            <person name="Pohl T."/>
            <person name="Merkel B.J."/>
            <person name="Hornburger P."/>
            <person name="Mueller R.-W."/>
            <person name="Bruemmer F."/>
            <person name="Labrenz M."/>
            <person name="Spormann A.M."/>
            <person name="Op den Camp H."/>
            <person name="Overmann J."/>
            <person name="Amann R."/>
            <person name="Jetten M.S.M."/>
            <person name="Mascher T."/>
            <person name="Medema M.H."/>
            <person name="Devos D.P."/>
            <person name="Kaster A.-K."/>
            <person name="Ovreas L."/>
            <person name="Rohde M."/>
            <person name="Galperin M.Y."/>
            <person name="Jogler C."/>
        </authorList>
    </citation>
    <scope>NUCLEOTIDE SEQUENCE [LARGE SCALE GENOMIC DNA]</scope>
    <source>
        <strain evidence="7 8">Mal52</strain>
    </source>
</reference>
<dbReference type="GO" id="GO:0046872">
    <property type="term" value="F:metal ion binding"/>
    <property type="evidence" value="ECO:0007669"/>
    <property type="project" value="UniProtKB-KW"/>
</dbReference>
<protein>
    <submittedName>
        <fullName evidence="7">Arylsulfatase</fullName>
        <ecNumber evidence="7">3.1.6.1</ecNumber>
    </submittedName>
</protein>
<evidence type="ECO:0000256" key="1">
    <source>
        <dbReference type="ARBA" id="ARBA00008779"/>
    </source>
</evidence>
<feature type="chain" id="PRO_5022018457" evidence="5">
    <location>
        <begin position="22"/>
        <end position="472"/>
    </location>
</feature>
<accession>A0A517ZKQ9</accession>
<dbReference type="AlphaFoldDB" id="A0A517ZKQ9"/>
<dbReference type="SUPFAM" id="SSF53649">
    <property type="entry name" value="Alkaline phosphatase-like"/>
    <property type="match status" value="1"/>
</dbReference>
<evidence type="ECO:0000313" key="8">
    <source>
        <dbReference type="Proteomes" id="UP000319383"/>
    </source>
</evidence>
<keyword evidence="5" id="KW-0732">Signal</keyword>
<dbReference type="KEGG" id="sdyn:Mal52_15510"/>
<evidence type="ECO:0000259" key="6">
    <source>
        <dbReference type="Pfam" id="PF00884"/>
    </source>
</evidence>
<dbReference type="InterPro" id="IPR000917">
    <property type="entry name" value="Sulfatase_N"/>
</dbReference>
<dbReference type="Pfam" id="PF00884">
    <property type="entry name" value="Sulfatase"/>
    <property type="match status" value="1"/>
</dbReference>
<dbReference type="InterPro" id="IPR017850">
    <property type="entry name" value="Alkaline_phosphatase_core_sf"/>
</dbReference>
<dbReference type="GO" id="GO:0004065">
    <property type="term" value="F:arylsulfatase activity"/>
    <property type="evidence" value="ECO:0007669"/>
    <property type="project" value="UniProtKB-EC"/>
</dbReference>
<dbReference type="PROSITE" id="PS00523">
    <property type="entry name" value="SULFATASE_1"/>
    <property type="match status" value="1"/>
</dbReference>
<evidence type="ECO:0000256" key="5">
    <source>
        <dbReference type="SAM" id="SignalP"/>
    </source>
</evidence>
<keyword evidence="4" id="KW-0106">Calcium</keyword>
<comment type="similarity">
    <text evidence="1">Belongs to the sulfatase family.</text>
</comment>
<dbReference type="Gene3D" id="3.30.1120.10">
    <property type="match status" value="1"/>
</dbReference>
<keyword evidence="8" id="KW-1185">Reference proteome</keyword>
<evidence type="ECO:0000256" key="4">
    <source>
        <dbReference type="ARBA" id="ARBA00022837"/>
    </source>
</evidence>
<dbReference type="EMBL" id="CP036276">
    <property type="protein sequence ID" value="QDU43079.1"/>
    <property type="molecule type" value="Genomic_DNA"/>
</dbReference>